<keyword evidence="5" id="KW-1185">Reference proteome</keyword>
<protein>
    <submittedName>
        <fullName evidence="4">ImmA/IrrE family metallo-endopeptidase</fullName>
    </submittedName>
</protein>
<proteinExistence type="inferred from homology"/>
<accession>A0A6G7Y6H5</accession>
<dbReference type="Gene3D" id="1.10.10.2910">
    <property type="match status" value="1"/>
</dbReference>
<evidence type="ECO:0000259" key="3">
    <source>
        <dbReference type="PROSITE" id="PS50943"/>
    </source>
</evidence>
<dbReference type="Proteomes" id="UP000501058">
    <property type="component" value="Chromosome"/>
</dbReference>
<evidence type="ECO:0000256" key="2">
    <source>
        <dbReference type="SAM" id="MobiDB-lite"/>
    </source>
</evidence>
<dbReference type="AlphaFoldDB" id="A0A6G7Y6H5"/>
<dbReference type="InterPro" id="IPR001387">
    <property type="entry name" value="Cro/C1-type_HTH"/>
</dbReference>
<evidence type="ECO:0000313" key="5">
    <source>
        <dbReference type="Proteomes" id="UP000501058"/>
    </source>
</evidence>
<comment type="similarity">
    <text evidence="1">Belongs to the short-chain fatty acyl-CoA assimilation regulator (ScfR) family.</text>
</comment>
<dbReference type="Pfam" id="PF13560">
    <property type="entry name" value="HTH_31"/>
    <property type="match status" value="1"/>
</dbReference>
<dbReference type="PROSITE" id="PS50943">
    <property type="entry name" value="HTH_CROC1"/>
    <property type="match status" value="1"/>
</dbReference>
<dbReference type="InterPro" id="IPR010359">
    <property type="entry name" value="IrrE_HExxH"/>
</dbReference>
<name>A0A6G7Y6H5_9ACTN</name>
<dbReference type="InterPro" id="IPR052345">
    <property type="entry name" value="Rad_response_metalloprotease"/>
</dbReference>
<feature type="region of interest" description="Disordered" evidence="2">
    <location>
        <begin position="371"/>
        <end position="404"/>
    </location>
</feature>
<dbReference type="PANTHER" id="PTHR43236:SF1">
    <property type="entry name" value="BLL7220 PROTEIN"/>
    <property type="match status" value="1"/>
</dbReference>
<dbReference type="CDD" id="cd00093">
    <property type="entry name" value="HTH_XRE"/>
    <property type="match status" value="1"/>
</dbReference>
<dbReference type="PANTHER" id="PTHR43236">
    <property type="entry name" value="ANTITOXIN HIGA1"/>
    <property type="match status" value="1"/>
</dbReference>
<dbReference type="GO" id="GO:0003677">
    <property type="term" value="F:DNA binding"/>
    <property type="evidence" value="ECO:0007669"/>
    <property type="project" value="InterPro"/>
</dbReference>
<dbReference type="KEGG" id="prv:G7070_08135"/>
<dbReference type="SUPFAM" id="SSF47413">
    <property type="entry name" value="lambda repressor-like DNA-binding domains"/>
    <property type="match status" value="1"/>
</dbReference>
<feature type="compositionally biased region" description="Low complexity" evidence="2">
    <location>
        <begin position="393"/>
        <end position="404"/>
    </location>
</feature>
<dbReference type="SMART" id="SM00530">
    <property type="entry name" value="HTH_XRE"/>
    <property type="match status" value="1"/>
</dbReference>
<dbReference type="Pfam" id="PF06114">
    <property type="entry name" value="Peptidase_M78"/>
    <property type="match status" value="1"/>
</dbReference>
<organism evidence="4 5">
    <name type="scientific">Propioniciclava coleopterorum</name>
    <dbReference type="NCBI Taxonomy" id="2714937"/>
    <lineage>
        <taxon>Bacteria</taxon>
        <taxon>Bacillati</taxon>
        <taxon>Actinomycetota</taxon>
        <taxon>Actinomycetes</taxon>
        <taxon>Propionibacteriales</taxon>
        <taxon>Propionibacteriaceae</taxon>
        <taxon>Propioniciclava</taxon>
    </lineage>
</organism>
<dbReference type="InterPro" id="IPR010982">
    <property type="entry name" value="Lambda_DNA-bd_dom_sf"/>
</dbReference>
<gene>
    <name evidence="4" type="ORF">G7070_08135</name>
</gene>
<feature type="domain" description="HTH cro/C1-type" evidence="3">
    <location>
        <begin position="9"/>
        <end position="64"/>
    </location>
</feature>
<evidence type="ECO:0000256" key="1">
    <source>
        <dbReference type="ARBA" id="ARBA00007227"/>
    </source>
</evidence>
<evidence type="ECO:0000313" key="4">
    <source>
        <dbReference type="EMBL" id="QIK72248.1"/>
    </source>
</evidence>
<dbReference type="EMBL" id="CP049865">
    <property type="protein sequence ID" value="QIK72248.1"/>
    <property type="molecule type" value="Genomic_DNA"/>
</dbReference>
<dbReference type="Gene3D" id="1.10.260.40">
    <property type="entry name" value="lambda repressor-like DNA-binding domains"/>
    <property type="match status" value="1"/>
</dbReference>
<sequence>MSRDIGERVRLLRVASGRSQTALSESLGLKGNTIVSKVETGRMPVDRELAASFASALDCSVEFLMRPYEPGLATKPWLRAYADASAKVVEQVLGDNLLAHEFMSWSRMQWVPDILPLFDGDPNDEDAIESFADHVRSIADIPEGDVVRNAVRATERLGCIVLPLDSELGRHLGLSQRVNGRPFIRLSRAWNTDHSHHVPGDRQRFTVSHELGHLALHAEVPPPMTPEEAKRLEKQAHRFAAAFLAPAGPLLEDWASLGGRVTLSVLQQLKARWGVAIKMLVVRFRQLGVIDEDHSRSLYRQISARGWNTAEPVEVSNETPIWLDKALEKAFPRVTRDQTLSAAAEHYGVAAFHLARWTLWEVPPEVPTIIPRADTQAREPHPEVNAGKLIQMRPRGQRQQGGIW</sequence>
<reference evidence="4 5" key="1">
    <citation type="submission" date="2020-03" db="EMBL/GenBank/DDBJ databases">
        <title>Propioniciclava sp. nov., isolated from Hydrophilus acuminatus.</title>
        <authorList>
            <person name="Hyun D.-W."/>
            <person name="Bae J.-W."/>
        </authorList>
    </citation>
    <scope>NUCLEOTIDE SEQUENCE [LARGE SCALE GENOMIC DNA]</scope>
    <source>
        <strain evidence="4 5">HDW11</strain>
    </source>
</reference>